<evidence type="ECO:0000313" key="3">
    <source>
        <dbReference type="Proteomes" id="UP001194696"/>
    </source>
</evidence>
<gene>
    <name evidence="2" type="ORF">BGZ96_012514</name>
</gene>
<proteinExistence type="predicted"/>
<sequence length="110" mass="11920">RHNISVNTGASVVSHDAHAVDLDSSTPLSATLQRRTSVSNPCLLHHTNTNGSGTVRPPIMPRSMSSPHTDHSPADHENQALNKDRLESDHGRTLSSVHEPTIAENPQAYF</sequence>
<dbReference type="EMBL" id="JAAAIM010000095">
    <property type="protein sequence ID" value="KAG0295127.1"/>
    <property type="molecule type" value="Genomic_DNA"/>
</dbReference>
<feature type="compositionally biased region" description="Basic and acidic residues" evidence="1">
    <location>
        <begin position="68"/>
        <end position="92"/>
    </location>
</feature>
<name>A0ABQ7KBB9_9FUNG</name>
<evidence type="ECO:0000256" key="1">
    <source>
        <dbReference type="SAM" id="MobiDB-lite"/>
    </source>
</evidence>
<organism evidence="2 3">
    <name type="scientific">Linnemannia gamsii</name>
    <dbReference type="NCBI Taxonomy" id="64522"/>
    <lineage>
        <taxon>Eukaryota</taxon>
        <taxon>Fungi</taxon>
        <taxon>Fungi incertae sedis</taxon>
        <taxon>Mucoromycota</taxon>
        <taxon>Mortierellomycotina</taxon>
        <taxon>Mortierellomycetes</taxon>
        <taxon>Mortierellales</taxon>
        <taxon>Mortierellaceae</taxon>
        <taxon>Linnemannia</taxon>
    </lineage>
</organism>
<reference evidence="2 3" key="1">
    <citation type="journal article" date="2020" name="Fungal Divers.">
        <title>Resolving the Mortierellaceae phylogeny through synthesis of multi-gene phylogenetics and phylogenomics.</title>
        <authorList>
            <person name="Vandepol N."/>
            <person name="Liber J."/>
            <person name="Desiro A."/>
            <person name="Na H."/>
            <person name="Kennedy M."/>
            <person name="Barry K."/>
            <person name="Grigoriev I.V."/>
            <person name="Miller A.N."/>
            <person name="O'Donnell K."/>
            <person name="Stajich J.E."/>
            <person name="Bonito G."/>
        </authorList>
    </citation>
    <scope>NUCLEOTIDE SEQUENCE [LARGE SCALE GENOMIC DNA]</scope>
    <source>
        <strain evidence="2 3">AD045</strain>
    </source>
</reference>
<dbReference type="Proteomes" id="UP001194696">
    <property type="component" value="Unassembled WGS sequence"/>
</dbReference>
<protein>
    <submittedName>
        <fullName evidence="2">Uncharacterized protein</fullName>
    </submittedName>
</protein>
<evidence type="ECO:0000313" key="2">
    <source>
        <dbReference type="EMBL" id="KAG0295127.1"/>
    </source>
</evidence>
<keyword evidence="3" id="KW-1185">Reference proteome</keyword>
<feature type="non-terminal residue" evidence="2">
    <location>
        <position position="1"/>
    </location>
</feature>
<accession>A0ABQ7KBB9</accession>
<comment type="caution">
    <text evidence="2">The sequence shown here is derived from an EMBL/GenBank/DDBJ whole genome shotgun (WGS) entry which is preliminary data.</text>
</comment>
<feature type="compositionally biased region" description="Polar residues" evidence="1">
    <location>
        <begin position="39"/>
        <end position="53"/>
    </location>
</feature>
<feature type="region of interest" description="Disordered" evidence="1">
    <location>
        <begin position="39"/>
        <end position="110"/>
    </location>
</feature>